<reference evidence="3" key="1">
    <citation type="journal article" date="2019" name="Nat. Commun.">
        <title>The genome of broomcorn millet.</title>
        <authorList>
            <person name="Zou C."/>
            <person name="Miki D."/>
            <person name="Li D."/>
            <person name="Tang Q."/>
            <person name="Xiao L."/>
            <person name="Rajput S."/>
            <person name="Deng P."/>
            <person name="Jia W."/>
            <person name="Huang R."/>
            <person name="Zhang M."/>
            <person name="Sun Y."/>
            <person name="Hu J."/>
            <person name="Fu X."/>
            <person name="Schnable P.S."/>
            <person name="Li F."/>
            <person name="Zhang H."/>
            <person name="Feng B."/>
            <person name="Zhu X."/>
            <person name="Liu R."/>
            <person name="Schnable J.C."/>
            <person name="Zhu J.-K."/>
            <person name="Zhang H."/>
        </authorList>
    </citation>
    <scope>NUCLEOTIDE SEQUENCE [LARGE SCALE GENOMIC DNA]</scope>
</reference>
<organism evidence="2 3">
    <name type="scientific">Panicum miliaceum</name>
    <name type="common">Proso millet</name>
    <name type="synonym">Broomcorn millet</name>
    <dbReference type="NCBI Taxonomy" id="4540"/>
    <lineage>
        <taxon>Eukaryota</taxon>
        <taxon>Viridiplantae</taxon>
        <taxon>Streptophyta</taxon>
        <taxon>Embryophyta</taxon>
        <taxon>Tracheophyta</taxon>
        <taxon>Spermatophyta</taxon>
        <taxon>Magnoliopsida</taxon>
        <taxon>Liliopsida</taxon>
        <taxon>Poales</taxon>
        <taxon>Poaceae</taxon>
        <taxon>PACMAD clade</taxon>
        <taxon>Panicoideae</taxon>
        <taxon>Panicodae</taxon>
        <taxon>Paniceae</taxon>
        <taxon>Panicinae</taxon>
        <taxon>Panicum</taxon>
        <taxon>Panicum sect. Panicum</taxon>
    </lineage>
</organism>
<keyword evidence="3" id="KW-1185">Reference proteome</keyword>
<dbReference type="OrthoDB" id="420169at2759"/>
<dbReference type="Proteomes" id="UP000275267">
    <property type="component" value="Unassembled WGS sequence"/>
</dbReference>
<proteinExistence type="predicted"/>
<dbReference type="AlphaFoldDB" id="A0A3L6PH49"/>
<gene>
    <name evidence="2" type="ORF">C2845_PM10G11170</name>
</gene>
<sequence length="172" mass="17855">MVTNRTPPSAPTCSPHGAHRQPTPALAPSPAATPETPSSPTSSAGRASTPAASPPPGASRLSPLAAPFIPAGRTKFLHWRDDCPSQAEDSSPAPSYREVLTGLAPVRASHESSRPAAPPATAPPRRHSPLGFAPRFTAWHPRRTPEPSGAQPGAEVALFSSAHRQPDSRRAA</sequence>
<accession>A0A3L6PH49</accession>
<dbReference type="EMBL" id="PQIB02000018">
    <property type="protein sequence ID" value="RLM55651.1"/>
    <property type="molecule type" value="Genomic_DNA"/>
</dbReference>
<protein>
    <submittedName>
        <fullName evidence="2">Uncharacterized protein</fullName>
    </submittedName>
</protein>
<feature type="region of interest" description="Disordered" evidence="1">
    <location>
        <begin position="79"/>
        <end position="172"/>
    </location>
</feature>
<evidence type="ECO:0000313" key="2">
    <source>
        <dbReference type="EMBL" id="RLM55651.1"/>
    </source>
</evidence>
<feature type="compositionally biased region" description="Low complexity" evidence="1">
    <location>
        <begin position="22"/>
        <end position="51"/>
    </location>
</feature>
<evidence type="ECO:0000256" key="1">
    <source>
        <dbReference type="SAM" id="MobiDB-lite"/>
    </source>
</evidence>
<evidence type="ECO:0000313" key="3">
    <source>
        <dbReference type="Proteomes" id="UP000275267"/>
    </source>
</evidence>
<feature type="region of interest" description="Disordered" evidence="1">
    <location>
        <begin position="1"/>
        <end position="66"/>
    </location>
</feature>
<comment type="caution">
    <text evidence="2">The sequence shown here is derived from an EMBL/GenBank/DDBJ whole genome shotgun (WGS) entry which is preliminary data.</text>
</comment>
<name>A0A3L6PH49_PANMI</name>